<keyword evidence="2 4" id="KW-0812">Transmembrane</keyword>
<evidence type="ECO:0000256" key="2">
    <source>
        <dbReference type="ARBA" id="ARBA00022692"/>
    </source>
</evidence>
<dbReference type="InterPro" id="IPR023395">
    <property type="entry name" value="MCP_dom_sf"/>
</dbReference>
<feature type="repeat" description="Solcar" evidence="4">
    <location>
        <begin position="1"/>
        <end position="78"/>
    </location>
</feature>
<reference evidence="6" key="1">
    <citation type="journal article" date="2021" name="Proc. Natl. Acad. Sci. U.S.A.">
        <title>Three genomes in the algal genus Volvox reveal the fate of a haploid sex-determining region after a transition to homothallism.</title>
        <authorList>
            <person name="Yamamoto K."/>
            <person name="Hamaji T."/>
            <person name="Kawai-Toyooka H."/>
            <person name="Matsuzaki R."/>
            <person name="Takahashi F."/>
            <person name="Nishimura Y."/>
            <person name="Kawachi M."/>
            <person name="Noguchi H."/>
            <person name="Minakuchi Y."/>
            <person name="Umen J.G."/>
            <person name="Toyoda A."/>
            <person name="Nozaki H."/>
        </authorList>
    </citation>
    <scope>NUCLEOTIDE SEQUENCE</scope>
    <source>
        <strain evidence="6">NIES-3786</strain>
    </source>
</reference>
<evidence type="ECO:0000256" key="1">
    <source>
        <dbReference type="ARBA" id="ARBA00004141"/>
    </source>
</evidence>
<dbReference type="EMBL" id="BNCP01000036">
    <property type="protein sequence ID" value="GIL86504.1"/>
    <property type="molecule type" value="Genomic_DNA"/>
</dbReference>
<keyword evidence="7" id="KW-1185">Reference proteome</keyword>
<comment type="subcellular location">
    <subcellularLocation>
        <location evidence="1">Membrane</location>
        <topology evidence="1">Multi-pass membrane protein</topology>
    </subcellularLocation>
</comment>
<organism evidence="6 7">
    <name type="scientific">Volvox reticuliferus</name>
    <dbReference type="NCBI Taxonomy" id="1737510"/>
    <lineage>
        <taxon>Eukaryota</taxon>
        <taxon>Viridiplantae</taxon>
        <taxon>Chlorophyta</taxon>
        <taxon>core chlorophytes</taxon>
        <taxon>Chlorophyceae</taxon>
        <taxon>CS clade</taxon>
        <taxon>Chlamydomonadales</taxon>
        <taxon>Volvocaceae</taxon>
        <taxon>Volvox</taxon>
    </lineage>
</organism>
<dbReference type="Gene3D" id="1.50.40.10">
    <property type="entry name" value="Mitochondrial carrier domain"/>
    <property type="match status" value="1"/>
</dbReference>
<evidence type="ECO:0000313" key="7">
    <source>
        <dbReference type="Proteomes" id="UP000747110"/>
    </source>
</evidence>
<accession>A0A8J4FW08</accession>
<evidence type="ECO:0000256" key="5">
    <source>
        <dbReference type="RuleBase" id="RU000488"/>
    </source>
</evidence>
<dbReference type="OrthoDB" id="1924968at2759"/>
<dbReference type="PROSITE" id="PS50920">
    <property type="entry name" value="SOLCAR"/>
    <property type="match status" value="1"/>
</dbReference>
<protein>
    <submittedName>
        <fullName evidence="6">Uncharacterized protein</fullName>
    </submittedName>
</protein>
<dbReference type="GO" id="GO:0015187">
    <property type="term" value="F:glycine transmembrane transporter activity"/>
    <property type="evidence" value="ECO:0007669"/>
    <property type="project" value="TreeGrafter"/>
</dbReference>
<dbReference type="GO" id="GO:1904983">
    <property type="term" value="P:glycine import into mitochondrion"/>
    <property type="evidence" value="ECO:0007669"/>
    <property type="project" value="TreeGrafter"/>
</dbReference>
<comment type="caution">
    <text evidence="6">The sequence shown here is derived from an EMBL/GenBank/DDBJ whole genome shotgun (WGS) entry which is preliminary data.</text>
</comment>
<dbReference type="GO" id="GO:0005739">
    <property type="term" value="C:mitochondrion"/>
    <property type="evidence" value="ECO:0007669"/>
    <property type="project" value="TreeGrafter"/>
</dbReference>
<gene>
    <name evidence="6" type="ORF">Vretifemale_14801</name>
</gene>
<keyword evidence="5" id="KW-0813">Transport</keyword>
<sequence>MRQEQRLGQRLQPLDLGPGRWPAEALSYHDTAIQFHALSTILRMEGVRGLCRGLWPTVLTNAPYSGLYYMFYTRLKEGLSAKGRPQVLVNFTIRVAAAVAVTLLTQPADVVRTRMQPGLGTASAGAAGGGGPAGAATGTALGAAGQHWATLHEAVRHQGPAALMTGVQMCMHTMWLVSIKVAGSSRERKKDTACGLTRLDECE</sequence>
<dbReference type="GO" id="GO:0016020">
    <property type="term" value="C:membrane"/>
    <property type="evidence" value="ECO:0007669"/>
    <property type="project" value="UniProtKB-SubCell"/>
</dbReference>
<proteinExistence type="inferred from homology"/>
<evidence type="ECO:0000256" key="4">
    <source>
        <dbReference type="PROSITE-ProRule" id="PRU00282"/>
    </source>
</evidence>
<keyword evidence="3 4" id="KW-0472">Membrane</keyword>
<dbReference type="PANTHER" id="PTHR46181">
    <property type="entry name" value="MITOCHONDRIAL GLYCINE TRANSPORTER"/>
    <property type="match status" value="1"/>
</dbReference>
<dbReference type="InterPro" id="IPR018108">
    <property type="entry name" value="MCP_transmembrane"/>
</dbReference>
<evidence type="ECO:0000256" key="3">
    <source>
        <dbReference type="ARBA" id="ARBA00023136"/>
    </source>
</evidence>
<dbReference type="SUPFAM" id="SSF103506">
    <property type="entry name" value="Mitochondrial carrier"/>
    <property type="match status" value="1"/>
</dbReference>
<dbReference type="Pfam" id="PF00153">
    <property type="entry name" value="Mito_carr"/>
    <property type="match status" value="1"/>
</dbReference>
<dbReference type="AlphaFoldDB" id="A0A8J4FW08"/>
<evidence type="ECO:0000313" key="6">
    <source>
        <dbReference type="EMBL" id="GIL86504.1"/>
    </source>
</evidence>
<name>A0A8J4FW08_9CHLO</name>
<comment type="similarity">
    <text evidence="5">Belongs to the mitochondrial carrier (TC 2.A.29) family.</text>
</comment>
<dbReference type="PANTHER" id="PTHR46181:SF3">
    <property type="entry name" value="MITOCHONDRIAL GLYCINE TRANSPORTER"/>
    <property type="match status" value="1"/>
</dbReference>
<dbReference type="Proteomes" id="UP000747110">
    <property type="component" value="Unassembled WGS sequence"/>
</dbReference>